<evidence type="ECO:0000313" key="1">
    <source>
        <dbReference type="EMBL" id="MBB6223509.1"/>
    </source>
</evidence>
<dbReference type="EMBL" id="JACBZV010000012">
    <property type="protein sequence ID" value="NYJ14431.1"/>
    <property type="molecule type" value="Genomic_DNA"/>
</dbReference>
<comment type="caution">
    <text evidence="1">The sequence shown here is derived from an EMBL/GenBank/DDBJ whole genome shotgun (WGS) entry which is preliminary data.</text>
</comment>
<organism evidence="1 3">
    <name type="scientific">Rhizobium leguminosarum</name>
    <dbReference type="NCBI Taxonomy" id="384"/>
    <lineage>
        <taxon>Bacteria</taxon>
        <taxon>Pseudomonadati</taxon>
        <taxon>Pseudomonadota</taxon>
        <taxon>Alphaproteobacteria</taxon>
        <taxon>Hyphomicrobiales</taxon>
        <taxon>Rhizobiaceae</taxon>
        <taxon>Rhizobium/Agrobacterium group</taxon>
        <taxon>Rhizobium</taxon>
    </lineage>
</organism>
<gene>
    <name evidence="1" type="ORF">GGE66_004499</name>
    <name evidence="2" type="ORF">GGI64_005524</name>
</gene>
<accession>A0A7W9ZXM0</accession>
<proteinExistence type="predicted"/>
<sequence length="51" mass="6029">MDFTIALSENYRLRRRNAHSHHGVDSSMRSRQYAMLFSTAPMVRGYARARR</sequence>
<evidence type="ECO:0000313" key="4">
    <source>
        <dbReference type="Proteomes" id="UP000535276"/>
    </source>
</evidence>
<dbReference type="EMBL" id="JACIIJ010000011">
    <property type="protein sequence ID" value="MBB6223509.1"/>
    <property type="molecule type" value="Genomic_DNA"/>
</dbReference>
<dbReference type="AlphaFoldDB" id="A0A7W9ZXM0"/>
<name>A0A7W9ZXM0_RHILE</name>
<reference evidence="1 3" key="1">
    <citation type="submission" date="2020-08" db="EMBL/GenBank/DDBJ databases">
        <title>Genomic Encyclopedia of Type Strains, Phase IV (KMG-V): Genome sequencing to study the core and pangenomes of soil and plant-associated prokaryotes.</title>
        <authorList>
            <person name="Whitman W."/>
        </authorList>
    </citation>
    <scope>NUCLEOTIDE SEQUENCE [LARGE SCALE GENOMIC DNA]</scope>
    <source>
        <strain evidence="1 3">SEMIA 4011</strain>
        <strain evidence="2 4">SEMIA 4052</strain>
    </source>
</reference>
<evidence type="ECO:0000313" key="3">
    <source>
        <dbReference type="Proteomes" id="UP000517187"/>
    </source>
</evidence>
<dbReference type="Proteomes" id="UP000535276">
    <property type="component" value="Unassembled WGS sequence"/>
</dbReference>
<protein>
    <submittedName>
        <fullName evidence="1">Uncharacterized protein</fullName>
    </submittedName>
</protein>
<evidence type="ECO:0000313" key="2">
    <source>
        <dbReference type="EMBL" id="NYJ14431.1"/>
    </source>
</evidence>
<dbReference type="Proteomes" id="UP000517187">
    <property type="component" value="Unassembled WGS sequence"/>
</dbReference>